<dbReference type="PROSITE" id="PS50067">
    <property type="entry name" value="KINESIN_MOTOR_2"/>
    <property type="match status" value="1"/>
</dbReference>
<keyword evidence="3 7" id="KW-0067">ATP-binding</keyword>
<dbReference type="GO" id="GO:0007018">
    <property type="term" value="P:microtubule-based movement"/>
    <property type="evidence" value="ECO:0007669"/>
    <property type="project" value="InterPro"/>
</dbReference>
<organism evidence="11 12">
    <name type="scientific">[Myrmecia] bisecta</name>
    <dbReference type="NCBI Taxonomy" id="41462"/>
    <lineage>
        <taxon>Eukaryota</taxon>
        <taxon>Viridiplantae</taxon>
        <taxon>Chlorophyta</taxon>
        <taxon>core chlorophytes</taxon>
        <taxon>Trebouxiophyceae</taxon>
        <taxon>Trebouxiales</taxon>
        <taxon>Trebouxiaceae</taxon>
        <taxon>Myrmecia</taxon>
    </lineage>
</organism>
<protein>
    <recommendedName>
        <fullName evidence="8">Kinesin-like protein</fullName>
    </recommendedName>
</protein>
<evidence type="ECO:0000256" key="7">
    <source>
        <dbReference type="PROSITE-ProRule" id="PRU00283"/>
    </source>
</evidence>
<dbReference type="Proteomes" id="UP001489004">
    <property type="component" value="Unassembled WGS sequence"/>
</dbReference>
<keyword evidence="5 7" id="KW-0505">Motor protein</keyword>
<dbReference type="GO" id="GO:0003777">
    <property type="term" value="F:microtubule motor activity"/>
    <property type="evidence" value="ECO:0007669"/>
    <property type="project" value="InterPro"/>
</dbReference>
<gene>
    <name evidence="11" type="ORF">WJX72_007405</name>
</gene>
<evidence type="ECO:0000256" key="3">
    <source>
        <dbReference type="ARBA" id="ARBA00022840"/>
    </source>
</evidence>
<reference evidence="11 12" key="1">
    <citation type="journal article" date="2024" name="Nat. Commun.">
        <title>Phylogenomics reveals the evolutionary origins of lichenization in chlorophyte algae.</title>
        <authorList>
            <person name="Puginier C."/>
            <person name="Libourel C."/>
            <person name="Otte J."/>
            <person name="Skaloud P."/>
            <person name="Haon M."/>
            <person name="Grisel S."/>
            <person name="Petersen M."/>
            <person name="Berrin J.G."/>
            <person name="Delaux P.M."/>
            <person name="Dal Grande F."/>
            <person name="Keller J."/>
        </authorList>
    </citation>
    <scope>NUCLEOTIDE SEQUENCE [LARGE SCALE GENOMIC DNA]</scope>
    <source>
        <strain evidence="11 12">SAG 2043</strain>
    </source>
</reference>
<dbReference type="SMART" id="SM00129">
    <property type="entry name" value="KISc"/>
    <property type="match status" value="1"/>
</dbReference>
<dbReference type="InterPro" id="IPR019821">
    <property type="entry name" value="Kinesin_motor_CS"/>
</dbReference>
<evidence type="ECO:0000313" key="11">
    <source>
        <dbReference type="EMBL" id="KAK9807730.1"/>
    </source>
</evidence>
<keyword evidence="4 9" id="KW-0175">Coiled coil</keyword>
<comment type="caution">
    <text evidence="11">The sequence shown here is derived from an EMBL/GenBank/DDBJ whole genome shotgun (WGS) entry which is preliminary data.</text>
</comment>
<evidence type="ECO:0000256" key="1">
    <source>
        <dbReference type="ARBA" id="ARBA00022701"/>
    </source>
</evidence>
<evidence type="ECO:0000256" key="2">
    <source>
        <dbReference type="ARBA" id="ARBA00022741"/>
    </source>
</evidence>
<evidence type="ECO:0000256" key="9">
    <source>
        <dbReference type="SAM" id="Coils"/>
    </source>
</evidence>
<dbReference type="Pfam" id="PF00225">
    <property type="entry name" value="Kinesin"/>
    <property type="match status" value="1"/>
</dbReference>
<feature type="coiled-coil region" evidence="9">
    <location>
        <begin position="291"/>
        <end position="385"/>
    </location>
</feature>
<feature type="domain" description="Kinesin motor" evidence="10">
    <location>
        <begin position="1"/>
        <end position="277"/>
    </location>
</feature>
<evidence type="ECO:0000256" key="4">
    <source>
        <dbReference type="ARBA" id="ARBA00023054"/>
    </source>
</evidence>
<dbReference type="EMBL" id="JALJOR010000012">
    <property type="protein sequence ID" value="KAK9807730.1"/>
    <property type="molecule type" value="Genomic_DNA"/>
</dbReference>
<dbReference type="PANTHER" id="PTHR37739">
    <property type="entry name" value="KINESIN-LIKE PROTEIN KIN-12D"/>
    <property type="match status" value="1"/>
</dbReference>
<feature type="coiled-coil region" evidence="9">
    <location>
        <begin position="570"/>
        <end position="710"/>
    </location>
</feature>
<evidence type="ECO:0000256" key="5">
    <source>
        <dbReference type="ARBA" id="ARBA00023175"/>
    </source>
</evidence>
<dbReference type="GO" id="GO:0005524">
    <property type="term" value="F:ATP binding"/>
    <property type="evidence" value="ECO:0007669"/>
    <property type="project" value="UniProtKB-UniRule"/>
</dbReference>
<sequence>MIAGHPIVENCLAGYNSSIFAYGQTGAGKTFTMQGAISDDLKRGLAPRVFSYIFTRIAEEEDRAGRENLRFACRCSFLEIYNETITDLLNPASTNLAIREDIKRGCYVESLSEESVLNVDDAMALMKRGAENRRIGETKMNHESSRSHSVFTCVLESNTQEESGLNHVRFSRLNLVDLAGSERNKSSGATGEHFREACSINRSLTTLGRVIMELVEAQRDGKRAKHVPYRDSRLTFLLQDSLGGNAKTMIIANVSPTAACAHETLSTLQFASRAKYIRNKAVVNEDTRGDVAMLQREIYRLHRELDLVRNECTEPVVRENAELNAQLAEMQEEAERSRHKLDSIMGEARKNKKEASWAKQKVAELESANKALAQSYERLTEAIQDMADCNAASADVAQRLHADQLALEVSKRRELASQLSHEQAEHRQADRMCYELENVREQQQQELEAKDRRLVELAEQHAEQLEAKDSRTAKLQQQHAEQLQVKDEQMAERCQQHKLKVEAAERRAADLCQQHAKELQAKDSRVAELQQQRAEEVDALQQAQLDSMAAVLRERDSQLAALQESTSQQAAAQEVAIRSLEQKLARSEDACRTALEDNAQLVQEFENQSAKMARLRSDGDEARAGAEKQRLLLESDNQRIRQDLEDAQQRYKDAHDRCEALETDYRRVRREKLDFEQEAETRDRRQQSQIKDLDLEVSEMKLAARMLKEELDAEIVKATKYKRAFNDIDTLIMWARTPPNSARGHRANTPRYCSPWSV</sequence>
<name>A0AAW1PD17_9CHLO</name>
<dbReference type="InterPro" id="IPR001752">
    <property type="entry name" value="Kinesin_motor_dom"/>
</dbReference>
<dbReference type="GO" id="GO:0008017">
    <property type="term" value="F:microtubule binding"/>
    <property type="evidence" value="ECO:0007669"/>
    <property type="project" value="InterPro"/>
</dbReference>
<accession>A0AAW1PD17</accession>
<dbReference type="PANTHER" id="PTHR37739:SF8">
    <property type="entry name" value="KINESIN-LIKE PROTEIN KIN-12D"/>
    <property type="match status" value="1"/>
</dbReference>
<dbReference type="Gene3D" id="3.40.850.10">
    <property type="entry name" value="Kinesin motor domain"/>
    <property type="match status" value="1"/>
</dbReference>
<evidence type="ECO:0000313" key="12">
    <source>
        <dbReference type="Proteomes" id="UP001489004"/>
    </source>
</evidence>
<keyword evidence="2 7" id="KW-0547">Nucleotide-binding</keyword>
<dbReference type="PROSITE" id="PS00411">
    <property type="entry name" value="KINESIN_MOTOR_1"/>
    <property type="match status" value="1"/>
</dbReference>
<feature type="binding site" evidence="7">
    <location>
        <begin position="23"/>
        <end position="30"/>
    </location>
    <ligand>
        <name>ATP</name>
        <dbReference type="ChEBI" id="CHEBI:30616"/>
    </ligand>
</feature>
<keyword evidence="12" id="KW-1185">Reference proteome</keyword>
<dbReference type="GO" id="GO:0005874">
    <property type="term" value="C:microtubule"/>
    <property type="evidence" value="ECO:0007669"/>
    <property type="project" value="UniProtKB-KW"/>
</dbReference>
<evidence type="ECO:0000256" key="6">
    <source>
        <dbReference type="ARBA" id="ARBA00034488"/>
    </source>
</evidence>
<dbReference type="InterPro" id="IPR036961">
    <property type="entry name" value="Kinesin_motor_dom_sf"/>
</dbReference>
<dbReference type="AlphaFoldDB" id="A0AAW1PD17"/>
<feature type="coiled-coil region" evidence="9">
    <location>
        <begin position="433"/>
        <end position="546"/>
    </location>
</feature>
<evidence type="ECO:0000256" key="8">
    <source>
        <dbReference type="RuleBase" id="RU000394"/>
    </source>
</evidence>
<comment type="similarity">
    <text evidence="6">Belongs to the TRAFAC class myosin-kinesin ATPase superfamily. Kinesin family. KIN-12 subfamily.</text>
</comment>
<dbReference type="InterPro" id="IPR044986">
    <property type="entry name" value="KIF15/KIN-12"/>
</dbReference>
<dbReference type="SUPFAM" id="SSF52540">
    <property type="entry name" value="P-loop containing nucleoside triphosphate hydrolases"/>
    <property type="match status" value="1"/>
</dbReference>
<keyword evidence="1 8" id="KW-0493">Microtubule</keyword>
<evidence type="ECO:0000259" key="10">
    <source>
        <dbReference type="PROSITE" id="PS50067"/>
    </source>
</evidence>
<dbReference type="InterPro" id="IPR027417">
    <property type="entry name" value="P-loop_NTPase"/>
</dbReference>
<proteinExistence type="inferred from homology"/>
<dbReference type="PRINTS" id="PR00380">
    <property type="entry name" value="KINESINHEAVY"/>
</dbReference>